<dbReference type="PANTHER" id="PTHR39614:SF2">
    <property type="entry name" value="INTEGRAL MEMBRANE PROTEIN"/>
    <property type="match status" value="1"/>
</dbReference>
<proteinExistence type="predicted"/>
<accession>W2S6E4</accession>
<dbReference type="EMBL" id="KB822718">
    <property type="protein sequence ID" value="ETN43603.1"/>
    <property type="molecule type" value="Genomic_DNA"/>
</dbReference>
<feature type="compositionally biased region" description="Polar residues" evidence="1">
    <location>
        <begin position="368"/>
        <end position="386"/>
    </location>
</feature>
<keyword evidence="2" id="KW-1133">Transmembrane helix</keyword>
<dbReference type="Proteomes" id="UP000030752">
    <property type="component" value="Unassembled WGS sequence"/>
</dbReference>
<dbReference type="HOGENOM" id="CLU_036632_1_3_1"/>
<dbReference type="Pfam" id="PF20684">
    <property type="entry name" value="Fung_rhodopsin"/>
    <property type="match status" value="1"/>
</dbReference>
<feature type="transmembrane region" description="Helical" evidence="2">
    <location>
        <begin position="138"/>
        <end position="159"/>
    </location>
</feature>
<dbReference type="PANTHER" id="PTHR39614">
    <property type="entry name" value="INTEGRAL MEMBRANE PROTEIN"/>
    <property type="match status" value="1"/>
</dbReference>
<evidence type="ECO:0000313" key="4">
    <source>
        <dbReference type="EMBL" id="ETN43603.1"/>
    </source>
</evidence>
<dbReference type="OrthoDB" id="3918601at2759"/>
<sequence length="411" mass="44318">MDSTSTTPEGFTPPLAILTPTDHTAWIYIASILGLCCFMLFGAVRVLVRTMFTGSFGNDDYFFYAATAVAVIQTGIILGACSRGLGKSVDLLSSAAQADVQRMYYTSNFFFITAVGLTKMSVIAFLHRTSQMRSHRLVFNAAIGVVGAYVVGSIFALALQCDLARPWIVVGAQCPGAFLRWQVICGLDLATEIAIIGLVVYLVYGLQSPWTSKAMVVYIFSFRLVLLIFIAFRIHTFDATGYTTDPFLSNAPFIAWTQGELSASLITATVPTFRNFLKSLNTGFGGIGATSSDGYGSGYGRSRIHGGKTAGSSYQLSKLRSVNRSVPVDEPSEENEPGYLPQQVQRPFGVDPLTGRSGGSAATAHWSAGTSGSDAGANNETASIGSDESRRMIIRKELNWSVKTEPRDERL</sequence>
<dbReference type="STRING" id="1220924.W2S6E4"/>
<gene>
    <name evidence="4" type="ORF">HMPREF1541_02762</name>
</gene>
<feature type="transmembrane region" description="Helical" evidence="2">
    <location>
        <begin position="60"/>
        <end position="85"/>
    </location>
</feature>
<keyword evidence="2" id="KW-0812">Transmembrane</keyword>
<reference evidence="4 5" key="1">
    <citation type="submission" date="2013-03" db="EMBL/GenBank/DDBJ databases">
        <title>The Genome Sequence of Phialophora europaea CBS 101466.</title>
        <authorList>
            <consortium name="The Broad Institute Genomics Platform"/>
            <person name="Cuomo C."/>
            <person name="de Hoog S."/>
            <person name="Gorbushina A."/>
            <person name="Walker B."/>
            <person name="Young S.K."/>
            <person name="Zeng Q."/>
            <person name="Gargeya S."/>
            <person name="Fitzgerald M."/>
            <person name="Haas B."/>
            <person name="Abouelleil A."/>
            <person name="Allen A.W."/>
            <person name="Alvarado L."/>
            <person name="Arachchi H.M."/>
            <person name="Berlin A.M."/>
            <person name="Chapman S.B."/>
            <person name="Gainer-Dewar J."/>
            <person name="Goldberg J."/>
            <person name="Griggs A."/>
            <person name="Gujja S."/>
            <person name="Hansen M."/>
            <person name="Howarth C."/>
            <person name="Imamovic A."/>
            <person name="Ireland A."/>
            <person name="Larimer J."/>
            <person name="McCowan C."/>
            <person name="Murphy C."/>
            <person name="Pearson M."/>
            <person name="Poon T.W."/>
            <person name="Priest M."/>
            <person name="Roberts A."/>
            <person name="Saif S."/>
            <person name="Shea T."/>
            <person name="Sisk P."/>
            <person name="Sykes S."/>
            <person name="Wortman J."/>
            <person name="Nusbaum C."/>
            <person name="Birren B."/>
        </authorList>
    </citation>
    <scope>NUCLEOTIDE SEQUENCE [LARGE SCALE GENOMIC DNA]</scope>
    <source>
        <strain evidence="4 5">CBS 101466</strain>
    </source>
</reference>
<dbReference type="VEuPathDB" id="FungiDB:HMPREF1541_02762"/>
<feature type="transmembrane region" description="Helical" evidence="2">
    <location>
        <begin position="179"/>
        <end position="204"/>
    </location>
</feature>
<feature type="region of interest" description="Disordered" evidence="1">
    <location>
        <begin position="323"/>
        <end position="389"/>
    </location>
</feature>
<organism evidence="4 5">
    <name type="scientific">Cyphellophora europaea (strain CBS 101466)</name>
    <name type="common">Phialophora europaea</name>
    <dbReference type="NCBI Taxonomy" id="1220924"/>
    <lineage>
        <taxon>Eukaryota</taxon>
        <taxon>Fungi</taxon>
        <taxon>Dikarya</taxon>
        <taxon>Ascomycota</taxon>
        <taxon>Pezizomycotina</taxon>
        <taxon>Eurotiomycetes</taxon>
        <taxon>Chaetothyriomycetidae</taxon>
        <taxon>Chaetothyriales</taxon>
        <taxon>Cyphellophoraceae</taxon>
        <taxon>Cyphellophora</taxon>
    </lineage>
</organism>
<evidence type="ECO:0000256" key="1">
    <source>
        <dbReference type="SAM" id="MobiDB-lite"/>
    </source>
</evidence>
<evidence type="ECO:0000259" key="3">
    <source>
        <dbReference type="Pfam" id="PF20684"/>
    </source>
</evidence>
<dbReference type="AlphaFoldDB" id="W2S6E4"/>
<keyword evidence="2" id="KW-0472">Membrane</keyword>
<feature type="transmembrane region" description="Helical" evidence="2">
    <location>
        <begin position="105"/>
        <end position="126"/>
    </location>
</feature>
<dbReference type="eggNOG" id="ENOG502SPVV">
    <property type="taxonomic scope" value="Eukaryota"/>
</dbReference>
<dbReference type="GeneID" id="19970101"/>
<dbReference type="InParanoid" id="W2S6E4"/>
<protein>
    <recommendedName>
        <fullName evidence="3">Rhodopsin domain-containing protein</fullName>
    </recommendedName>
</protein>
<dbReference type="RefSeq" id="XP_008715339.1">
    <property type="nucleotide sequence ID" value="XM_008717117.1"/>
</dbReference>
<evidence type="ECO:0000313" key="5">
    <source>
        <dbReference type="Proteomes" id="UP000030752"/>
    </source>
</evidence>
<keyword evidence="5" id="KW-1185">Reference proteome</keyword>
<feature type="domain" description="Rhodopsin" evidence="3">
    <location>
        <begin position="44"/>
        <end position="278"/>
    </location>
</feature>
<feature type="transmembrane region" description="Helical" evidence="2">
    <location>
        <begin position="216"/>
        <end position="234"/>
    </location>
</feature>
<name>W2S6E4_CYPE1</name>
<feature type="transmembrane region" description="Helical" evidence="2">
    <location>
        <begin position="25"/>
        <end position="48"/>
    </location>
</feature>
<evidence type="ECO:0000256" key="2">
    <source>
        <dbReference type="SAM" id="Phobius"/>
    </source>
</evidence>
<dbReference type="InterPro" id="IPR049326">
    <property type="entry name" value="Rhodopsin_dom_fungi"/>
</dbReference>